<accession>A0ABY1NCZ9</accession>
<comment type="function">
    <text evidence="2">Antitoxin component of a type II toxin-antitoxin (TA) system.</text>
</comment>
<proteinExistence type="inferred from homology"/>
<dbReference type="NCBIfam" id="TIGR01552">
    <property type="entry name" value="phd_fam"/>
    <property type="match status" value="1"/>
</dbReference>
<keyword evidence="4" id="KW-1185">Reference proteome</keyword>
<gene>
    <name evidence="3" type="ORF">SAMN06265339_0404</name>
</gene>
<dbReference type="RefSeq" id="WP_283399910.1">
    <property type="nucleotide sequence ID" value="NZ_FXUB01000001.1"/>
</dbReference>
<name>A0ABY1NCZ9_9BACT</name>
<comment type="similarity">
    <text evidence="1 2">Belongs to the phD/YefM antitoxin family.</text>
</comment>
<dbReference type="SUPFAM" id="SSF143120">
    <property type="entry name" value="YefM-like"/>
    <property type="match status" value="1"/>
</dbReference>
<comment type="caution">
    <text evidence="3">The sequence shown here is derived from an EMBL/GenBank/DDBJ whole genome shotgun (WGS) entry which is preliminary data.</text>
</comment>
<dbReference type="Proteomes" id="UP001157911">
    <property type="component" value="Unassembled WGS sequence"/>
</dbReference>
<evidence type="ECO:0000313" key="3">
    <source>
        <dbReference type="EMBL" id="SMP06732.1"/>
    </source>
</evidence>
<dbReference type="Gene3D" id="3.40.1620.10">
    <property type="entry name" value="YefM-like domain"/>
    <property type="match status" value="1"/>
</dbReference>
<protein>
    <recommendedName>
        <fullName evidence="2">Antitoxin</fullName>
    </recommendedName>
</protein>
<dbReference type="EMBL" id="FXUB01000001">
    <property type="protein sequence ID" value="SMP06732.1"/>
    <property type="molecule type" value="Genomic_DNA"/>
</dbReference>
<dbReference type="InterPro" id="IPR006442">
    <property type="entry name" value="Antitoxin_Phd/YefM"/>
</dbReference>
<evidence type="ECO:0000256" key="1">
    <source>
        <dbReference type="ARBA" id="ARBA00009981"/>
    </source>
</evidence>
<organism evidence="3 4">
    <name type="scientific">Desulfurobacterium pacificum</name>
    <dbReference type="NCBI Taxonomy" id="240166"/>
    <lineage>
        <taxon>Bacteria</taxon>
        <taxon>Pseudomonadati</taxon>
        <taxon>Aquificota</taxon>
        <taxon>Aquificia</taxon>
        <taxon>Desulfurobacteriales</taxon>
        <taxon>Desulfurobacteriaceae</taxon>
        <taxon>Desulfurobacterium</taxon>
    </lineage>
</organism>
<sequence>MIVSANDLKRKGISYVGKLLKEFESVFISVRGKKKYVILPIEEYERLKELELENAIREAEEDLKKGNYVIESAEEHFKRLGI</sequence>
<dbReference type="Pfam" id="PF02604">
    <property type="entry name" value="PhdYeFM_antitox"/>
    <property type="match status" value="1"/>
</dbReference>
<evidence type="ECO:0000313" key="4">
    <source>
        <dbReference type="Proteomes" id="UP001157911"/>
    </source>
</evidence>
<dbReference type="InterPro" id="IPR036165">
    <property type="entry name" value="YefM-like_sf"/>
</dbReference>
<reference evidence="3 4" key="1">
    <citation type="submission" date="2017-05" db="EMBL/GenBank/DDBJ databases">
        <authorList>
            <person name="Varghese N."/>
            <person name="Submissions S."/>
        </authorList>
    </citation>
    <scope>NUCLEOTIDE SEQUENCE [LARGE SCALE GENOMIC DNA]</scope>
    <source>
        <strain evidence="3 4">DSM 15522</strain>
    </source>
</reference>
<evidence type="ECO:0000256" key="2">
    <source>
        <dbReference type="RuleBase" id="RU362080"/>
    </source>
</evidence>